<protein>
    <submittedName>
        <fullName evidence="1">Uncharacterized protein</fullName>
    </submittedName>
</protein>
<reference evidence="1 2" key="2">
    <citation type="submission" date="2019-02" db="EMBL/GenBank/DDBJ databases">
        <title>'Lichenibacterium ramalinii' gen. nov. sp. nov., 'Lichenibacterium minor' gen. nov. sp. nov.</title>
        <authorList>
            <person name="Pankratov T."/>
        </authorList>
    </citation>
    <scope>NUCLEOTIDE SEQUENCE [LARGE SCALE GENOMIC DNA]</scope>
    <source>
        <strain evidence="1 2">RmlP001</strain>
    </source>
</reference>
<dbReference type="Proteomes" id="UP000289411">
    <property type="component" value="Unassembled WGS sequence"/>
</dbReference>
<dbReference type="AlphaFoldDB" id="A0A4Q2R9E2"/>
<proteinExistence type="predicted"/>
<comment type="caution">
    <text evidence="1">The sequence shown here is derived from an EMBL/GenBank/DDBJ whole genome shotgun (WGS) entry which is preliminary data.</text>
</comment>
<organism evidence="1 2">
    <name type="scientific">Lichenibacterium ramalinae</name>
    <dbReference type="NCBI Taxonomy" id="2316527"/>
    <lineage>
        <taxon>Bacteria</taxon>
        <taxon>Pseudomonadati</taxon>
        <taxon>Pseudomonadota</taxon>
        <taxon>Alphaproteobacteria</taxon>
        <taxon>Hyphomicrobiales</taxon>
        <taxon>Lichenihabitantaceae</taxon>
        <taxon>Lichenibacterium</taxon>
    </lineage>
</organism>
<evidence type="ECO:0000313" key="2">
    <source>
        <dbReference type="Proteomes" id="UP000289411"/>
    </source>
</evidence>
<dbReference type="OrthoDB" id="9017325at2"/>
<dbReference type="RefSeq" id="WP_129221488.1">
    <property type="nucleotide sequence ID" value="NZ_QYBC01000023.1"/>
</dbReference>
<dbReference type="EMBL" id="QYBC01000023">
    <property type="protein sequence ID" value="RYB02120.1"/>
    <property type="molecule type" value="Genomic_DNA"/>
</dbReference>
<sequence length="251" mass="27352">MLDDVLLPHLDAGAILEVYRSAPGNEVDSGKIASAESSSALVANGFGFFLRTPELLPPLPGVGAAWPARSMKLEGVARFPWAGGRHPCLDVLVDTPDAVVGIESKRYEPFRSHGAPSLSEAYWRPVWGDRMRGFERVRDGLRDASLTFEHLDAAQLVKHGFGLRTAGARARKRATLLYLFCEPPTWPDGRAVTAAAHARHRREIDLFATAVAGDEVDFVHGTWRDVIAIWAAADHDAVRGHATAMLGHFAM</sequence>
<reference evidence="1 2" key="1">
    <citation type="submission" date="2018-09" db="EMBL/GenBank/DDBJ databases">
        <authorList>
            <person name="Grouzdev D.S."/>
            <person name="Krutkina M.S."/>
        </authorList>
    </citation>
    <scope>NUCLEOTIDE SEQUENCE [LARGE SCALE GENOMIC DNA]</scope>
    <source>
        <strain evidence="1 2">RmlP001</strain>
    </source>
</reference>
<gene>
    <name evidence="1" type="ORF">D3272_22630</name>
</gene>
<name>A0A4Q2R9E2_9HYPH</name>
<accession>A0A4Q2R9E2</accession>
<keyword evidence="2" id="KW-1185">Reference proteome</keyword>
<evidence type="ECO:0000313" key="1">
    <source>
        <dbReference type="EMBL" id="RYB02120.1"/>
    </source>
</evidence>